<dbReference type="EMBL" id="SRLO01000490">
    <property type="protein sequence ID" value="TNN54254.1"/>
    <property type="molecule type" value="Genomic_DNA"/>
</dbReference>
<protein>
    <submittedName>
        <fullName evidence="2">E3 ubiquitin-protein ligase UBR3</fullName>
    </submittedName>
</protein>
<organism evidence="2 3">
    <name type="scientific">Liparis tanakae</name>
    <name type="common">Tanaka's snailfish</name>
    <dbReference type="NCBI Taxonomy" id="230148"/>
    <lineage>
        <taxon>Eukaryota</taxon>
        <taxon>Metazoa</taxon>
        <taxon>Chordata</taxon>
        <taxon>Craniata</taxon>
        <taxon>Vertebrata</taxon>
        <taxon>Euteleostomi</taxon>
        <taxon>Actinopterygii</taxon>
        <taxon>Neopterygii</taxon>
        <taxon>Teleostei</taxon>
        <taxon>Neoteleostei</taxon>
        <taxon>Acanthomorphata</taxon>
        <taxon>Eupercaria</taxon>
        <taxon>Perciformes</taxon>
        <taxon>Cottioidei</taxon>
        <taxon>Cottales</taxon>
        <taxon>Liparidae</taxon>
        <taxon>Liparis</taxon>
    </lineage>
</organism>
<evidence type="ECO:0000313" key="3">
    <source>
        <dbReference type="Proteomes" id="UP000314294"/>
    </source>
</evidence>
<dbReference type="Proteomes" id="UP000314294">
    <property type="component" value="Unassembled WGS sequence"/>
</dbReference>
<reference evidence="2 3" key="1">
    <citation type="submission" date="2019-03" db="EMBL/GenBank/DDBJ databases">
        <title>First draft genome of Liparis tanakae, snailfish: a comprehensive survey of snailfish specific genes.</title>
        <authorList>
            <person name="Kim W."/>
            <person name="Song I."/>
            <person name="Jeong J.-H."/>
            <person name="Kim D."/>
            <person name="Kim S."/>
            <person name="Ryu S."/>
            <person name="Song J.Y."/>
            <person name="Lee S.K."/>
        </authorList>
    </citation>
    <scope>NUCLEOTIDE SEQUENCE [LARGE SCALE GENOMIC DNA]</scope>
    <source>
        <tissue evidence="2">Muscle</tissue>
    </source>
</reference>
<keyword evidence="3" id="KW-1185">Reference proteome</keyword>
<dbReference type="Pfam" id="PF18995">
    <property type="entry name" value="PRT6_C"/>
    <property type="match status" value="1"/>
</dbReference>
<gene>
    <name evidence="2" type="primary">UBR3_0</name>
    <name evidence="2" type="ORF">EYF80_035554</name>
</gene>
<proteinExistence type="predicted"/>
<dbReference type="OrthoDB" id="8862597at2759"/>
<evidence type="ECO:0000313" key="2">
    <source>
        <dbReference type="EMBL" id="TNN54254.1"/>
    </source>
</evidence>
<dbReference type="AlphaFoldDB" id="A0A4Z2GNC9"/>
<sequence>MHQGSTVFAYSGLSRLEHSVLQGVPPTHSRINRGFDEERPEVPMLFRDVPSLLIIFVLTMPQPLRKEHFTCVVKMLYNLQFTQAVAAVSTKFSPEERQAWRTSGALKKDAADAETSFEALLSHVICELSKDKSVYKVNTEETSMEVRARLIALTTDLATLFSFLVGF</sequence>
<comment type="caution">
    <text evidence="2">The sequence shown here is derived from an EMBL/GenBank/DDBJ whole genome shotgun (WGS) entry which is preliminary data.</text>
</comment>
<dbReference type="InterPro" id="IPR044046">
    <property type="entry name" value="E3_ligase_UBR-like_C"/>
</dbReference>
<name>A0A4Z2GNC9_9TELE</name>
<accession>A0A4Z2GNC9</accession>
<feature type="domain" description="E3 ubiquitin-protein ligase UBR-like C-terminal" evidence="1">
    <location>
        <begin position="38"/>
        <end position="134"/>
    </location>
</feature>
<evidence type="ECO:0000259" key="1">
    <source>
        <dbReference type="Pfam" id="PF18995"/>
    </source>
</evidence>